<comment type="caution">
    <text evidence="2">The sequence shown here is derived from an EMBL/GenBank/DDBJ whole genome shotgun (WGS) entry which is preliminary data.</text>
</comment>
<gene>
    <name evidence="2" type="ORF">F0L68_28790</name>
</gene>
<name>A0A5B2WTZ8_9PSEU</name>
<dbReference type="GO" id="GO:0016787">
    <property type="term" value="F:hydrolase activity"/>
    <property type="evidence" value="ECO:0007669"/>
    <property type="project" value="UniProtKB-KW"/>
</dbReference>
<reference evidence="2 3" key="1">
    <citation type="submission" date="2019-09" db="EMBL/GenBank/DDBJ databases">
        <title>Goodfellowia gen. nov., a new genus of the Pseudonocardineae related to Actinoalloteichus, containing Goodfellowia coeruleoviolacea gen. nov., comb. nov. gen. nov., comb. nov.</title>
        <authorList>
            <person name="Labeda D."/>
        </authorList>
    </citation>
    <scope>NUCLEOTIDE SEQUENCE [LARGE SCALE GENOMIC DNA]</scope>
    <source>
        <strain evidence="2 3">AN110305</strain>
    </source>
</reference>
<sequence length="260" mass="27439">MHTLTRPGAELDYDLVGTGPLAVYAHGSLFSRRSEDQLALVDWTAVADAGRRLLRYDARAHGRSTGRPVEADYAFPSLAGDLLALLDHVGADGRVDGIGASMGSGTVLWAATLAPGRFRRLVLTMSPTAWDTRPAQAAGYQAAATFVEQQGKAAWVAAMSTMAPPPVLADVPGFPPEFDVAENLLPALLRGLASSDLPDQETLATLDLPVLVLSWDGDPGHPVSTAEKLAEVLPDAELHVSHDSADVRTWADRAAAFLAA</sequence>
<protein>
    <submittedName>
        <fullName evidence="2">Alpha/beta hydrolase</fullName>
    </submittedName>
</protein>
<dbReference type="SUPFAM" id="SSF53474">
    <property type="entry name" value="alpha/beta-Hydrolases"/>
    <property type="match status" value="1"/>
</dbReference>
<dbReference type="AlphaFoldDB" id="A0A5B2WTZ8"/>
<evidence type="ECO:0000259" key="1">
    <source>
        <dbReference type="Pfam" id="PF00561"/>
    </source>
</evidence>
<dbReference type="RefSeq" id="WP_149852975.1">
    <property type="nucleotide sequence ID" value="NZ_VUOB01000058.1"/>
</dbReference>
<dbReference type="PANTHER" id="PTHR43433">
    <property type="entry name" value="HYDROLASE, ALPHA/BETA FOLD FAMILY PROTEIN"/>
    <property type="match status" value="1"/>
</dbReference>
<evidence type="ECO:0000313" key="2">
    <source>
        <dbReference type="EMBL" id="KAA2255221.1"/>
    </source>
</evidence>
<reference evidence="2 3" key="2">
    <citation type="submission" date="2019-09" db="EMBL/GenBank/DDBJ databases">
        <authorList>
            <person name="Jin C."/>
        </authorList>
    </citation>
    <scope>NUCLEOTIDE SEQUENCE [LARGE SCALE GENOMIC DNA]</scope>
    <source>
        <strain evidence="2 3">AN110305</strain>
    </source>
</reference>
<dbReference type="Proteomes" id="UP000323454">
    <property type="component" value="Unassembled WGS sequence"/>
</dbReference>
<dbReference type="Gene3D" id="3.40.50.1820">
    <property type="entry name" value="alpha/beta hydrolase"/>
    <property type="match status" value="1"/>
</dbReference>
<keyword evidence="2" id="KW-0378">Hydrolase</keyword>
<organism evidence="2 3">
    <name type="scientific">Solihabitans fulvus</name>
    <dbReference type="NCBI Taxonomy" id="1892852"/>
    <lineage>
        <taxon>Bacteria</taxon>
        <taxon>Bacillati</taxon>
        <taxon>Actinomycetota</taxon>
        <taxon>Actinomycetes</taxon>
        <taxon>Pseudonocardiales</taxon>
        <taxon>Pseudonocardiaceae</taxon>
        <taxon>Solihabitans</taxon>
    </lineage>
</organism>
<dbReference type="InterPro" id="IPR029058">
    <property type="entry name" value="AB_hydrolase_fold"/>
</dbReference>
<keyword evidence="3" id="KW-1185">Reference proteome</keyword>
<proteinExistence type="predicted"/>
<dbReference type="EMBL" id="VUOB01000058">
    <property type="protein sequence ID" value="KAA2255221.1"/>
    <property type="molecule type" value="Genomic_DNA"/>
</dbReference>
<dbReference type="OrthoDB" id="63519at2"/>
<feature type="domain" description="AB hydrolase-1" evidence="1">
    <location>
        <begin position="46"/>
        <end position="141"/>
    </location>
</feature>
<dbReference type="InterPro" id="IPR050471">
    <property type="entry name" value="AB_hydrolase"/>
</dbReference>
<dbReference type="Pfam" id="PF00561">
    <property type="entry name" value="Abhydrolase_1"/>
    <property type="match status" value="1"/>
</dbReference>
<dbReference type="InterPro" id="IPR000073">
    <property type="entry name" value="AB_hydrolase_1"/>
</dbReference>
<accession>A0A5B2WTZ8</accession>
<evidence type="ECO:0000313" key="3">
    <source>
        <dbReference type="Proteomes" id="UP000323454"/>
    </source>
</evidence>
<dbReference type="PANTHER" id="PTHR43433:SF5">
    <property type="entry name" value="AB HYDROLASE-1 DOMAIN-CONTAINING PROTEIN"/>
    <property type="match status" value="1"/>
</dbReference>